<proteinExistence type="predicted"/>
<feature type="region of interest" description="Disordered" evidence="1">
    <location>
        <begin position="197"/>
        <end position="239"/>
    </location>
</feature>
<dbReference type="EMBL" id="JACBZT010000001">
    <property type="protein sequence ID" value="NYJ08774.1"/>
    <property type="molecule type" value="Genomic_DNA"/>
</dbReference>
<dbReference type="Proteomes" id="UP000541969">
    <property type="component" value="Unassembled WGS sequence"/>
</dbReference>
<evidence type="ECO:0000313" key="3">
    <source>
        <dbReference type="Proteomes" id="UP000541969"/>
    </source>
</evidence>
<reference evidence="2 3" key="1">
    <citation type="submission" date="2020-07" db="EMBL/GenBank/DDBJ databases">
        <title>Sequencing the genomes of 1000 actinobacteria strains.</title>
        <authorList>
            <person name="Klenk H.-P."/>
        </authorList>
    </citation>
    <scope>NUCLEOTIDE SEQUENCE [LARGE SCALE GENOMIC DNA]</scope>
    <source>
        <strain evidence="2 3">DSM 104001</strain>
    </source>
</reference>
<accession>A0A853CL28</accession>
<dbReference type="RefSeq" id="WP_179721622.1">
    <property type="nucleotide sequence ID" value="NZ_JACBZT010000001.1"/>
</dbReference>
<dbReference type="Gene3D" id="3.40.109.10">
    <property type="entry name" value="NADH Oxidase"/>
    <property type="match status" value="1"/>
</dbReference>
<evidence type="ECO:0000256" key="1">
    <source>
        <dbReference type="SAM" id="MobiDB-lite"/>
    </source>
</evidence>
<feature type="region of interest" description="Disordered" evidence="1">
    <location>
        <begin position="316"/>
        <end position="372"/>
    </location>
</feature>
<dbReference type="PANTHER" id="PTHR23026:SF123">
    <property type="entry name" value="NAD(P)H NITROREDUCTASE RV3131-RELATED"/>
    <property type="match status" value="1"/>
</dbReference>
<feature type="compositionally biased region" description="Pro residues" evidence="1">
    <location>
        <begin position="343"/>
        <end position="353"/>
    </location>
</feature>
<dbReference type="NCBIfam" id="NF047509">
    <property type="entry name" value="Rv3131_FMN_oxido"/>
    <property type="match status" value="1"/>
</dbReference>
<dbReference type="AlphaFoldDB" id="A0A853CL28"/>
<dbReference type="SUPFAM" id="SSF55469">
    <property type="entry name" value="FMN-dependent nitroreductase-like"/>
    <property type="match status" value="2"/>
</dbReference>
<dbReference type="InterPro" id="IPR000415">
    <property type="entry name" value="Nitroreductase-like"/>
</dbReference>
<comment type="caution">
    <text evidence="2">The sequence shown here is derived from an EMBL/GenBank/DDBJ whole genome shotgun (WGS) entry which is preliminary data.</text>
</comment>
<gene>
    <name evidence="2" type="ORF">GGQ55_005052</name>
</gene>
<sequence length="372" mass="39878">MRAPTPHPHPIGSPEAWREALEVAADHGRLAPSVHNTQPWVFALFPDRLEVRADRSRQLAVLDPEGRELVMSVGAALFGVRASLAASRLAPEVRRLPDPDDPDLLATVEQGSGAPDPALAPLDRVTARRHTNRHPFGPETVPAEDLEELAAAVAAEDAVLVPVRAAQQRVLVGELTRLADLLQNADPDYRDELRRWTGQSPAQGDGVPASSVPRTAGPRTDAVPVRDFDLRGTGGLPKQTGSGVDQTLLLLATAQDDVLAWLRAGEALQRLLLELTRRDWVAGPLTQSLEVPETRARLGELTDPFVPQMLLRVGRAAPAEPTARRPRRAVVENSSHPDAPAVPRQPAPAPAPTPAVVRPAPVPDGRGGTTWG</sequence>
<dbReference type="PANTHER" id="PTHR23026">
    <property type="entry name" value="NADPH NITROREDUCTASE"/>
    <property type="match status" value="1"/>
</dbReference>
<name>A0A853CL28_9ACTN</name>
<evidence type="ECO:0000313" key="2">
    <source>
        <dbReference type="EMBL" id="NYJ08774.1"/>
    </source>
</evidence>
<keyword evidence="3" id="KW-1185">Reference proteome</keyword>
<protein>
    <submittedName>
        <fullName evidence="2">Nitroreductase</fullName>
    </submittedName>
</protein>
<organism evidence="2 3">
    <name type="scientific">Petropleomorpha daqingensis</name>
    <dbReference type="NCBI Taxonomy" id="2026353"/>
    <lineage>
        <taxon>Bacteria</taxon>
        <taxon>Bacillati</taxon>
        <taxon>Actinomycetota</taxon>
        <taxon>Actinomycetes</taxon>
        <taxon>Geodermatophilales</taxon>
        <taxon>Geodermatophilaceae</taxon>
        <taxon>Petropleomorpha</taxon>
    </lineage>
</organism>
<dbReference type="GO" id="GO:0016491">
    <property type="term" value="F:oxidoreductase activity"/>
    <property type="evidence" value="ECO:0007669"/>
    <property type="project" value="InterPro"/>
</dbReference>
<dbReference type="InterPro" id="IPR050627">
    <property type="entry name" value="Nitroreductase/BluB"/>
</dbReference>